<proteinExistence type="inferred from homology"/>
<dbReference type="Pfam" id="PF00622">
    <property type="entry name" value="SPRY"/>
    <property type="match status" value="1"/>
</dbReference>
<dbReference type="PANTHER" id="PTHR24103">
    <property type="entry name" value="E3 UBIQUITIN-PROTEIN LIGASE TRIM"/>
    <property type="match status" value="1"/>
</dbReference>
<dbReference type="SMART" id="SM00184">
    <property type="entry name" value="RING"/>
    <property type="match status" value="1"/>
</dbReference>
<keyword evidence="8" id="KW-0175">Coiled coil</keyword>
<evidence type="ECO:0000259" key="11">
    <source>
        <dbReference type="PROSITE" id="PS50188"/>
    </source>
</evidence>
<gene>
    <name evidence="13" type="primary">LOC107116271</name>
</gene>
<dbReference type="SUPFAM" id="SSF57850">
    <property type="entry name" value="RING/U-box"/>
    <property type="match status" value="1"/>
</dbReference>
<evidence type="ECO:0000256" key="3">
    <source>
        <dbReference type="ARBA" id="ARBA00022723"/>
    </source>
</evidence>
<evidence type="ECO:0000256" key="5">
    <source>
        <dbReference type="ARBA" id="ARBA00022833"/>
    </source>
</evidence>
<dbReference type="InterPro" id="IPR013083">
    <property type="entry name" value="Znf_RING/FYVE/PHD"/>
</dbReference>
<feature type="domain" description="B30.2/SPRY" evidence="11">
    <location>
        <begin position="285"/>
        <end position="471"/>
    </location>
</feature>
<keyword evidence="3" id="KW-0479">Metal-binding</keyword>
<dbReference type="CDD" id="cd19762">
    <property type="entry name" value="Bbox2_TRIM7-like"/>
    <property type="match status" value="1"/>
</dbReference>
<evidence type="ECO:0000256" key="7">
    <source>
        <dbReference type="PROSITE-ProRule" id="PRU00024"/>
    </source>
</evidence>
<feature type="coiled-coil region" evidence="8">
    <location>
        <begin position="142"/>
        <end position="234"/>
    </location>
</feature>
<comment type="similarity">
    <text evidence="1">Belongs to the ohanin/vespryn family.</text>
</comment>
<keyword evidence="4 7" id="KW-0863">Zinc-finger</keyword>
<evidence type="ECO:0000256" key="6">
    <source>
        <dbReference type="ARBA" id="ARBA00034460"/>
    </source>
</evidence>
<dbReference type="InterPro" id="IPR043136">
    <property type="entry name" value="B30.2/SPRY_sf"/>
</dbReference>
<name>A0ABM1KIW8_GEKJA</name>
<dbReference type="SMART" id="SM00449">
    <property type="entry name" value="SPRY"/>
    <property type="match status" value="1"/>
</dbReference>
<evidence type="ECO:0000256" key="1">
    <source>
        <dbReference type="ARBA" id="ARBA00009651"/>
    </source>
</evidence>
<dbReference type="InterPro" id="IPR017907">
    <property type="entry name" value="Znf_RING_CS"/>
</dbReference>
<evidence type="ECO:0000256" key="8">
    <source>
        <dbReference type="SAM" id="Coils"/>
    </source>
</evidence>
<dbReference type="Pfam" id="PF13923">
    <property type="entry name" value="zf-C3HC4_2"/>
    <property type="match status" value="1"/>
</dbReference>
<dbReference type="InterPro" id="IPR001870">
    <property type="entry name" value="B30.2/SPRY"/>
</dbReference>
<protein>
    <submittedName>
        <fullName evidence="13">Tripartite motif-containing protein 7-like</fullName>
    </submittedName>
</protein>
<feature type="domain" description="RING-type" evidence="9">
    <location>
        <begin position="16"/>
        <end position="54"/>
    </location>
</feature>
<keyword evidence="5" id="KW-0862">Zinc</keyword>
<accession>A0ABM1KIW8</accession>
<dbReference type="InterPro" id="IPR003877">
    <property type="entry name" value="SPRY_dom"/>
</dbReference>
<dbReference type="Pfam" id="PF13765">
    <property type="entry name" value="PRY"/>
    <property type="match status" value="1"/>
</dbReference>
<dbReference type="CDD" id="cd12888">
    <property type="entry name" value="SPRY_PRY_TRIM7_like"/>
    <property type="match status" value="1"/>
</dbReference>
<dbReference type="PROSITE" id="PS00518">
    <property type="entry name" value="ZF_RING_1"/>
    <property type="match status" value="1"/>
</dbReference>
<dbReference type="InterPro" id="IPR050143">
    <property type="entry name" value="TRIM/RBCC"/>
</dbReference>
<feature type="domain" description="B box-type" evidence="10">
    <location>
        <begin position="86"/>
        <end position="127"/>
    </location>
</feature>
<evidence type="ECO:0000313" key="12">
    <source>
        <dbReference type="Proteomes" id="UP000694871"/>
    </source>
</evidence>
<evidence type="ECO:0000256" key="2">
    <source>
        <dbReference type="ARBA" id="ARBA00022699"/>
    </source>
</evidence>
<dbReference type="InterPro" id="IPR003879">
    <property type="entry name" value="Butyrophylin_SPRY"/>
</dbReference>
<keyword evidence="2" id="KW-0800">Toxin</keyword>
<dbReference type="Proteomes" id="UP000694871">
    <property type="component" value="Unplaced"/>
</dbReference>
<evidence type="ECO:0000313" key="13">
    <source>
        <dbReference type="RefSeq" id="XP_015273655.1"/>
    </source>
</evidence>
<dbReference type="Gene3D" id="2.60.120.920">
    <property type="match status" value="1"/>
</dbReference>
<dbReference type="InterPro" id="IPR006574">
    <property type="entry name" value="PRY"/>
</dbReference>
<dbReference type="PROSITE" id="PS50089">
    <property type="entry name" value="ZF_RING_2"/>
    <property type="match status" value="1"/>
</dbReference>
<dbReference type="RefSeq" id="XP_015273655.1">
    <property type="nucleotide sequence ID" value="XM_015418169.1"/>
</dbReference>
<dbReference type="InterPro" id="IPR001841">
    <property type="entry name" value="Znf_RING"/>
</dbReference>
<evidence type="ECO:0000259" key="10">
    <source>
        <dbReference type="PROSITE" id="PS50119"/>
    </source>
</evidence>
<dbReference type="SUPFAM" id="SSF49899">
    <property type="entry name" value="Concanavalin A-like lectins/glucanases"/>
    <property type="match status" value="1"/>
</dbReference>
<dbReference type="SMART" id="SM00336">
    <property type="entry name" value="BBOX"/>
    <property type="match status" value="1"/>
</dbReference>
<dbReference type="GeneID" id="107116271"/>
<organism evidence="12 13">
    <name type="scientific">Gekko japonicus</name>
    <name type="common">Schlegel's Japanese gecko</name>
    <dbReference type="NCBI Taxonomy" id="146911"/>
    <lineage>
        <taxon>Eukaryota</taxon>
        <taxon>Metazoa</taxon>
        <taxon>Chordata</taxon>
        <taxon>Craniata</taxon>
        <taxon>Vertebrata</taxon>
        <taxon>Euteleostomi</taxon>
        <taxon>Lepidosauria</taxon>
        <taxon>Squamata</taxon>
        <taxon>Bifurcata</taxon>
        <taxon>Gekkota</taxon>
        <taxon>Gekkonidae</taxon>
        <taxon>Gekkoninae</taxon>
        <taxon>Gekko</taxon>
    </lineage>
</organism>
<dbReference type="Pfam" id="PF00643">
    <property type="entry name" value="zf-B_box"/>
    <property type="match status" value="1"/>
</dbReference>
<evidence type="ECO:0000259" key="9">
    <source>
        <dbReference type="PROSITE" id="PS50089"/>
    </source>
</evidence>
<dbReference type="InterPro" id="IPR000315">
    <property type="entry name" value="Znf_B-box"/>
</dbReference>
<keyword evidence="2" id="KW-0528">Neurotoxin</keyword>
<dbReference type="SMART" id="SM00589">
    <property type="entry name" value="PRY"/>
    <property type="match status" value="1"/>
</dbReference>
<reference evidence="13" key="1">
    <citation type="submission" date="2025-08" db="UniProtKB">
        <authorList>
            <consortium name="RefSeq"/>
        </authorList>
    </citation>
    <scope>IDENTIFICATION</scope>
</reference>
<evidence type="ECO:0000256" key="4">
    <source>
        <dbReference type="ARBA" id="ARBA00022771"/>
    </source>
</evidence>
<dbReference type="InterPro" id="IPR013320">
    <property type="entry name" value="ConA-like_dom_sf"/>
</dbReference>
<dbReference type="Gene3D" id="3.30.160.60">
    <property type="entry name" value="Classic Zinc Finger"/>
    <property type="match status" value="1"/>
</dbReference>
<dbReference type="SUPFAM" id="SSF57845">
    <property type="entry name" value="B-box zinc-binding domain"/>
    <property type="match status" value="1"/>
</dbReference>
<dbReference type="PROSITE" id="PS50188">
    <property type="entry name" value="B302_SPRY"/>
    <property type="match status" value="1"/>
</dbReference>
<comment type="function">
    <text evidence="6">Neurotoxin that produces dose-dependent hypolocomotion and hyperalgesia in mice. May directly act on the central nervous system, as it is 6500-fold more potent when administered intracerebroventricularly than intraperitoneal.</text>
</comment>
<dbReference type="PRINTS" id="PR01407">
    <property type="entry name" value="BUTYPHLNCDUF"/>
</dbReference>
<dbReference type="PROSITE" id="PS50119">
    <property type="entry name" value="ZF_BBOX"/>
    <property type="match status" value="1"/>
</dbReference>
<dbReference type="Gene3D" id="3.30.40.10">
    <property type="entry name" value="Zinc/RING finger domain, C3HC4 (zinc finger)"/>
    <property type="match status" value="1"/>
</dbReference>
<sequence length="471" mass="54084">MAVAGPLKELCEEATCSICLDFFWDPVTIVQCGHNFCRACLTRSWRESGACPQCGKKAQKKKLRPNRQLVNFVEIAKNLWAVVAARKGGVCWKHQEPLKLFCKDDEALICVVCDRSKDHRAHETLPLAEASEEYKDQFCSCLESLKRKRESIVAYREDVEKESQDLLKQTTGEKQKTLAKFRQLHTFLEEQEKRLLAQMEEVEKEVARNRDQHLVRLSEELSSLESLIQEMEEKCQQPASDLLQDIRSTLQRYKEKERFENPVTFPLALKWRIWDFCDINHLLEGVMKQLEDNLNSGLHLQKANVILDLDTAHPELILSEDQKTVRVGEKAQAVPDNPERFAEYSYVLGLEGFTAGRHFWEILVGSVEEWVVGIARKSVRRKGDVTFNPKEGFWEMGKYEGGYWASIEDGHLTMSGELKRIRVCLNYLGGRVAFFDADRAALLYEFSGASFSGETLLPSFWVRLGGHLQLC</sequence>
<keyword evidence="12" id="KW-1185">Reference proteome</keyword>